<dbReference type="Pfam" id="PF03186">
    <property type="entry name" value="CobD_Cbib"/>
    <property type="match status" value="1"/>
</dbReference>
<protein>
    <recommendedName>
        <fullName evidence="9">Cobalamin biosynthesis protein CobD</fullName>
    </recommendedName>
</protein>
<organism evidence="10 11">
    <name type="scientific">Alkalihalobacterium chitinilyticum</name>
    <dbReference type="NCBI Taxonomy" id="2980103"/>
    <lineage>
        <taxon>Bacteria</taxon>
        <taxon>Bacillati</taxon>
        <taxon>Bacillota</taxon>
        <taxon>Bacilli</taxon>
        <taxon>Bacillales</taxon>
        <taxon>Bacillaceae</taxon>
        <taxon>Alkalihalobacterium</taxon>
    </lineage>
</organism>
<dbReference type="HAMAP" id="MF_00024">
    <property type="entry name" value="CobD_CbiB"/>
    <property type="match status" value="1"/>
</dbReference>
<keyword evidence="8 9" id="KW-0472">Membrane</keyword>
<keyword evidence="4 9" id="KW-1003">Cell membrane</keyword>
<evidence type="ECO:0000256" key="4">
    <source>
        <dbReference type="ARBA" id="ARBA00022475"/>
    </source>
</evidence>
<keyword evidence="6 9" id="KW-0812">Transmembrane</keyword>
<proteinExistence type="inferred from homology"/>
<evidence type="ECO:0000256" key="2">
    <source>
        <dbReference type="ARBA" id="ARBA00004953"/>
    </source>
</evidence>
<evidence type="ECO:0000256" key="8">
    <source>
        <dbReference type="ARBA" id="ARBA00023136"/>
    </source>
</evidence>
<comment type="caution">
    <text evidence="9">Lacks conserved residue(s) required for the propagation of feature annotation.</text>
</comment>
<reference evidence="10" key="1">
    <citation type="submission" date="2024-05" db="EMBL/GenBank/DDBJ databases">
        <title>Alkalihalobacillus sp. strain MEB203 novel alkaliphilic bacterium from Lonar Lake, India.</title>
        <authorList>
            <person name="Joshi A."/>
            <person name="Thite S."/>
            <person name="Mengade P."/>
        </authorList>
    </citation>
    <scope>NUCLEOTIDE SEQUENCE</scope>
    <source>
        <strain evidence="10">MEB 203</strain>
    </source>
</reference>
<dbReference type="EMBL" id="JAOTPO010000001">
    <property type="protein sequence ID" value="MDE5411995.1"/>
    <property type="molecule type" value="Genomic_DNA"/>
</dbReference>
<dbReference type="Proteomes" id="UP001148125">
    <property type="component" value="Unassembled WGS sequence"/>
</dbReference>
<dbReference type="PANTHER" id="PTHR34308">
    <property type="entry name" value="COBALAMIN BIOSYNTHESIS PROTEIN CBIB"/>
    <property type="match status" value="1"/>
</dbReference>
<evidence type="ECO:0000256" key="1">
    <source>
        <dbReference type="ARBA" id="ARBA00004651"/>
    </source>
</evidence>
<dbReference type="RefSeq" id="WP_275116623.1">
    <property type="nucleotide sequence ID" value="NZ_JAOTPO010000001.1"/>
</dbReference>
<keyword evidence="5 9" id="KW-0169">Cobalamin biosynthesis</keyword>
<keyword evidence="11" id="KW-1185">Reference proteome</keyword>
<evidence type="ECO:0000256" key="5">
    <source>
        <dbReference type="ARBA" id="ARBA00022573"/>
    </source>
</evidence>
<accession>A0ABT5V972</accession>
<evidence type="ECO:0000313" key="10">
    <source>
        <dbReference type="EMBL" id="MDE5411995.1"/>
    </source>
</evidence>
<name>A0ABT5V972_9BACI</name>
<evidence type="ECO:0000256" key="6">
    <source>
        <dbReference type="ARBA" id="ARBA00022692"/>
    </source>
</evidence>
<evidence type="ECO:0000256" key="7">
    <source>
        <dbReference type="ARBA" id="ARBA00022989"/>
    </source>
</evidence>
<comment type="similarity">
    <text evidence="3 9">Belongs to the CobD/CbiB family.</text>
</comment>
<sequence>MNFVMYHLIALSLAVVIDRIIGDPRNIPHPVVGIGKMISFFDCKLNGGERKKLKGFFFLLIIISSVFITTVVPVILAYFIHPWIGVIIEAIIISFAIAQRSLKEAAEEVLNPLNTGNIQQARLKLSYIVGRDTENLAESEIIRGTVETVAENTSDGVTAPLFFALIGGAPLAMLYRAVNTCDSMVGYKNEKYIDFGWASAKFDDVLNYIPSRLTGILMILCSGSFANQKKWHCFEILWKDAKKHPSPNSGWGEAAVASLLGIQLGGQNQYKGMISNRAKMGISTMPISSLHIKQAIQIMHNTVLSFVFTLWMIGGVLLWCYLIMGQIRITL</sequence>
<dbReference type="InterPro" id="IPR004485">
    <property type="entry name" value="Cobalamin_biosynth_CobD/CbiB"/>
</dbReference>
<comment type="subcellular location">
    <subcellularLocation>
        <location evidence="1 9">Cell membrane</location>
        <topology evidence="1 9">Multi-pass membrane protein</topology>
    </subcellularLocation>
</comment>
<gene>
    <name evidence="10" type="primary">cbiB</name>
    <name evidence="9" type="synonym">cobD</name>
    <name evidence="10" type="ORF">N7Z68_01180</name>
</gene>
<evidence type="ECO:0000256" key="3">
    <source>
        <dbReference type="ARBA" id="ARBA00006263"/>
    </source>
</evidence>
<dbReference type="NCBIfam" id="TIGR00380">
    <property type="entry name" value="cobal_cbiB"/>
    <property type="match status" value="1"/>
</dbReference>
<keyword evidence="7 9" id="KW-1133">Transmembrane helix</keyword>
<feature type="transmembrane region" description="Helical" evidence="9">
    <location>
        <begin position="56"/>
        <end position="76"/>
    </location>
</feature>
<evidence type="ECO:0000256" key="9">
    <source>
        <dbReference type="HAMAP-Rule" id="MF_00024"/>
    </source>
</evidence>
<evidence type="ECO:0000313" key="11">
    <source>
        <dbReference type="Proteomes" id="UP001148125"/>
    </source>
</evidence>
<comment type="caution">
    <text evidence="10">The sequence shown here is derived from an EMBL/GenBank/DDBJ whole genome shotgun (WGS) entry which is preliminary data.</text>
</comment>
<comment type="pathway">
    <text evidence="2 9">Cofactor biosynthesis; adenosylcobalamin biosynthesis.</text>
</comment>
<dbReference type="PANTHER" id="PTHR34308:SF1">
    <property type="entry name" value="COBALAMIN BIOSYNTHESIS PROTEIN CBIB"/>
    <property type="match status" value="1"/>
</dbReference>
<feature type="transmembrane region" description="Helical" evidence="9">
    <location>
        <begin position="303"/>
        <end position="324"/>
    </location>
</feature>
<comment type="function">
    <text evidence="9">Converts cobyric acid to cobinamide by the addition of aminopropanol on the F carboxylic group.</text>
</comment>